<reference evidence="2 3" key="1">
    <citation type="submission" date="2024-05" db="EMBL/GenBank/DDBJ databases">
        <authorList>
            <person name="Wallberg A."/>
        </authorList>
    </citation>
    <scope>NUCLEOTIDE SEQUENCE [LARGE SCALE GENOMIC DNA]</scope>
</reference>
<keyword evidence="3" id="KW-1185">Reference proteome</keyword>
<evidence type="ECO:0000256" key="1">
    <source>
        <dbReference type="SAM" id="SignalP"/>
    </source>
</evidence>
<keyword evidence="1" id="KW-0732">Signal</keyword>
<comment type="caution">
    <text evidence="2">The sequence shown here is derived from an EMBL/GenBank/DDBJ whole genome shotgun (WGS) entry which is preliminary data.</text>
</comment>
<proteinExistence type="predicted"/>
<organism evidence="2 3">
    <name type="scientific">Meganyctiphanes norvegica</name>
    <name type="common">Northern krill</name>
    <name type="synonym">Thysanopoda norvegica</name>
    <dbReference type="NCBI Taxonomy" id="48144"/>
    <lineage>
        <taxon>Eukaryota</taxon>
        <taxon>Metazoa</taxon>
        <taxon>Ecdysozoa</taxon>
        <taxon>Arthropoda</taxon>
        <taxon>Crustacea</taxon>
        <taxon>Multicrustacea</taxon>
        <taxon>Malacostraca</taxon>
        <taxon>Eumalacostraca</taxon>
        <taxon>Eucarida</taxon>
        <taxon>Euphausiacea</taxon>
        <taxon>Euphausiidae</taxon>
        <taxon>Meganyctiphanes</taxon>
    </lineage>
</organism>
<protein>
    <submittedName>
        <fullName evidence="2">Uncharacterized protein</fullName>
    </submittedName>
</protein>
<feature type="signal peptide" evidence="1">
    <location>
        <begin position="1"/>
        <end position="25"/>
    </location>
</feature>
<dbReference type="Proteomes" id="UP001497623">
    <property type="component" value="Unassembled WGS sequence"/>
</dbReference>
<evidence type="ECO:0000313" key="3">
    <source>
        <dbReference type="Proteomes" id="UP001497623"/>
    </source>
</evidence>
<evidence type="ECO:0000313" key="2">
    <source>
        <dbReference type="EMBL" id="CAL4085381.1"/>
    </source>
</evidence>
<dbReference type="AlphaFoldDB" id="A0AAV2QGA8"/>
<dbReference type="EMBL" id="CAXKWB010006993">
    <property type="protein sequence ID" value="CAL4085381.1"/>
    <property type="molecule type" value="Genomic_DNA"/>
</dbReference>
<feature type="chain" id="PRO_5043584598" evidence="1">
    <location>
        <begin position="26"/>
        <end position="271"/>
    </location>
</feature>
<gene>
    <name evidence="2" type="ORF">MNOR_LOCUS12665</name>
</gene>
<name>A0AAV2QGA8_MEGNR</name>
<accession>A0AAV2QGA8</accession>
<sequence>MYSHGCLGILVGWLLLLQLVSLGEGVNLTEFAIRYAPYLRFDQKEGDSEMCFPHNAADYYDLRMSGDSSRQCNEDYNSITENQVPTYWRAQICHYHLHIAYWSFFGYNHDCDCCSGERDAWWESVVVKIRDWDLGEHLHEVRFGQKHGWYTRIPGHYEVQEDTHPVAYVGKTSHGFYHDDGGTGTCCYFEDWRNVGGADDHMETWHNLVELTPDSEETWMTNNSTDPWNGILSPLFRDDWDLCNLNGCTGSSLQVCGTCGCHKSDTDDDPF</sequence>